<name>A0ABV2PGD2_9BACI</name>
<sequence length="61" mass="6987">MEKAEKLEASLLFYVLYGCVLLGSIRQFNGSIHDFERSIRQFDGGDYNTSIRHFDTAICLP</sequence>
<evidence type="ECO:0000256" key="1">
    <source>
        <dbReference type="SAM" id="Phobius"/>
    </source>
</evidence>
<dbReference type="RefSeq" id="WP_354471199.1">
    <property type="nucleotide sequence ID" value="NZ_JBEPSB010000003.1"/>
</dbReference>
<dbReference type="EMBL" id="JBEPSB010000003">
    <property type="protein sequence ID" value="MET4560007.1"/>
    <property type="molecule type" value="Genomic_DNA"/>
</dbReference>
<dbReference type="PROSITE" id="PS51257">
    <property type="entry name" value="PROKAR_LIPOPROTEIN"/>
    <property type="match status" value="1"/>
</dbReference>
<keyword evidence="1" id="KW-0812">Transmembrane</keyword>
<organism evidence="2 3">
    <name type="scientific">Lysinibacillus parviboronicapiens</name>
    <dbReference type="NCBI Taxonomy" id="436516"/>
    <lineage>
        <taxon>Bacteria</taxon>
        <taxon>Bacillati</taxon>
        <taxon>Bacillota</taxon>
        <taxon>Bacilli</taxon>
        <taxon>Bacillales</taxon>
        <taxon>Bacillaceae</taxon>
        <taxon>Lysinibacillus</taxon>
    </lineage>
</organism>
<accession>A0ABV2PGD2</accession>
<keyword evidence="3" id="KW-1185">Reference proteome</keyword>
<dbReference type="Proteomes" id="UP001549363">
    <property type="component" value="Unassembled WGS sequence"/>
</dbReference>
<protein>
    <submittedName>
        <fullName evidence="2">Uncharacterized protein</fullName>
    </submittedName>
</protein>
<evidence type="ECO:0000313" key="2">
    <source>
        <dbReference type="EMBL" id="MET4560007.1"/>
    </source>
</evidence>
<evidence type="ECO:0000313" key="3">
    <source>
        <dbReference type="Proteomes" id="UP001549363"/>
    </source>
</evidence>
<proteinExistence type="predicted"/>
<gene>
    <name evidence="2" type="ORF">ABIA69_001150</name>
</gene>
<reference evidence="2 3" key="1">
    <citation type="submission" date="2024-06" db="EMBL/GenBank/DDBJ databases">
        <title>Sorghum-associated microbial communities from plants grown in Nebraska, USA.</title>
        <authorList>
            <person name="Schachtman D."/>
        </authorList>
    </citation>
    <scope>NUCLEOTIDE SEQUENCE [LARGE SCALE GENOMIC DNA]</scope>
    <source>
        <strain evidence="2 3">736</strain>
    </source>
</reference>
<comment type="caution">
    <text evidence="2">The sequence shown here is derived from an EMBL/GenBank/DDBJ whole genome shotgun (WGS) entry which is preliminary data.</text>
</comment>
<keyword evidence="1" id="KW-0472">Membrane</keyword>
<keyword evidence="1" id="KW-1133">Transmembrane helix</keyword>
<feature type="transmembrane region" description="Helical" evidence="1">
    <location>
        <begin position="12"/>
        <end position="29"/>
    </location>
</feature>